<evidence type="ECO:0000256" key="1">
    <source>
        <dbReference type="SAM" id="SignalP"/>
    </source>
</evidence>
<organism evidence="2 3">
    <name type="scientific">Scomber scombrus</name>
    <name type="common">Atlantic mackerel</name>
    <name type="synonym">Scomber vernalis</name>
    <dbReference type="NCBI Taxonomy" id="13677"/>
    <lineage>
        <taxon>Eukaryota</taxon>
        <taxon>Metazoa</taxon>
        <taxon>Chordata</taxon>
        <taxon>Craniata</taxon>
        <taxon>Vertebrata</taxon>
        <taxon>Euteleostomi</taxon>
        <taxon>Actinopterygii</taxon>
        <taxon>Neopterygii</taxon>
        <taxon>Teleostei</taxon>
        <taxon>Neoteleostei</taxon>
        <taxon>Acanthomorphata</taxon>
        <taxon>Pelagiaria</taxon>
        <taxon>Scombriformes</taxon>
        <taxon>Scombridae</taxon>
        <taxon>Scomber</taxon>
    </lineage>
</organism>
<gene>
    <name evidence="2" type="ORF">FSCOSCO3_A017434</name>
</gene>
<dbReference type="Proteomes" id="UP001314229">
    <property type="component" value="Unassembled WGS sequence"/>
</dbReference>
<comment type="caution">
    <text evidence="2">The sequence shown here is derived from an EMBL/GenBank/DDBJ whole genome shotgun (WGS) entry which is preliminary data.</text>
</comment>
<dbReference type="Pfam" id="PF18744">
    <property type="entry name" value="SNAD1"/>
    <property type="match status" value="1"/>
</dbReference>
<reference evidence="2 3" key="1">
    <citation type="submission" date="2024-01" db="EMBL/GenBank/DDBJ databases">
        <authorList>
            <person name="Alioto T."/>
            <person name="Alioto T."/>
            <person name="Gomez Garrido J."/>
        </authorList>
    </citation>
    <scope>NUCLEOTIDE SEQUENCE [LARGE SCALE GENOMIC DNA]</scope>
</reference>
<evidence type="ECO:0000313" key="2">
    <source>
        <dbReference type="EMBL" id="CAK6978639.1"/>
    </source>
</evidence>
<protein>
    <submittedName>
        <fullName evidence="2">Uncharacterized protein LOC122974019</fullName>
    </submittedName>
</protein>
<feature type="signal peptide" evidence="1">
    <location>
        <begin position="1"/>
        <end position="21"/>
    </location>
</feature>
<evidence type="ECO:0000313" key="3">
    <source>
        <dbReference type="Proteomes" id="UP001314229"/>
    </source>
</evidence>
<dbReference type="InterPro" id="IPR040958">
    <property type="entry name" value="SNAD1"/>
</dbReference>
<dbReference type="EMBL" id="CAWUFR010000502">
    <property type="protein sequence ID" value="CAK6978639.1"/>
    <property type="molecule type" value="Genomic_DNA"/>
</dbReference>
<dbReference type="AlphaFoldDB" id="A0AAV1Q5C0"/>
<keyword evidence="1" id="KW-0732">Signal</keyword>
<proteinExistence type="predicted"/>
<sequence length="222" mass="24802">MANLLCITVTLIFLLYAGCLAEVDQNRLRGLMLQTKNMLSGIRKMYSVAVSVTNEQSYNLPATYQTIMQRFNNGVFQDDKLIVAIKGEGQCHAEWLALGHVENSNWVGGHLLVIFSYASPCFTTCTNNRNSFNIIAKINTIRGTNKWSNYAFVFDRVFVPRGAVYNDAMRRRTGDGLMRLGTSIGGLANVFRCYKPRNNSDFKCVSCSSDGQVTAECIDYNA</sequence>
<accession>A0AAV1Q5C0</accession>
<keyword evidence="3" id="KW-1185">Reference proteome</keyword>
<feature type="chain" id="PRO_5043606543" evidence="1">
    <location>
        <begin position="22"/>
        <end position="222"/>
    </location>
</feature>
<name>A0AAV1Q5C0_SCOSC</name>